<keyword evidence="4" id="KW-0732">Signal</keyword>
<dbReference type="SUPFAM" id="SSF103501">
    <property type="entry name" value="Respiratory nitrate reductase 1 gamma chain"/>
    <property type="match status" value="1"/>
</dbReference>
<dbReference type="InterPro" id="IPR023234">
    <property type="entry name" value="NarG-like_domain"/>
</dbReference>
<evidence type="ECO:0000256" key="7">
    <source>
        <dbReference type="ARBA" id="ARBA00023136"/>
    </source>
</evidence>
<accession>I4C1N1</accession>
<evidence type="ECO:0000256" key="8">
    <source>
        <dbReference type="SAM" id="Phobius"/>
    </source>
</evidence>
<dbReference type="Proteomes" id="UP000006055">
    <property type="component" value="Chromosome"/>
</dbReference>
<dbReference type="SUPFAM" id="SSF48695">
    <property type="entry name" value="Multiheme cytochromes"/>
    <property type="match status" value="1"/>
</dbReference>
<evidence type="ECO:0000259" key="9">
    <source>
        <dbReference type="Pfam" id="PF02665"/>
    </source>
</evidence>
<dbReference type="InterPro" id="IPR051829">
    <property type="entry name" value="Multiheme_Cytochr_ET"/>
</dbReference>
<keyword evidence="5 8" id="KW-1133">Transmembrane helix</keyword>
<dbReference type="eggNOG" id="COG2181">
    <property type="taxonomic scope" value="Bacteria"/>
</dbReference>
<name>I4C1N1_DESTA</name>
<keyword evidence="2" id="KW-1003">Cell membrane</keyword>
<dbReference type="Gene3D" id="3.90.10.10">
    <property type="entry name" value="Cytochrome C3"/>
    <property type="match status" value="1"/>
</dbReference>
<dbReference type="InterPro" id="IPR036197">
    <property type="entry name" value="NarG-like_sf"/>
</dbReference>
<keyword evidence="3 8" id="KW-0812">Transmembrane</keyword>
<keyword evidence="11" id="KW-1185">Reference proteome</keyword>
<dbReference type="HOGENOM" id="CLU_473067_0_0_7"/>
<feature type="transmembrane region" description="Helical" evidence="8">
    <location>
        <begin position="515"/>
        <end position="536"/>
    </location>
</feature>
<dbReference type="Gene3D" id="1.10.1130.10">
    <property type="entry name" value="Flavocytochrome C3, Chain A"/>
    <property type="match status" value="1"/>
</dbReference>
<dbReference type="KEGG" id="dti:Desti_0747"/>
<feature type="transmembrane region" description="Helical" evidence="8">
    <location>
        <begin position="356"/>
        <end position="374"/>
    </location>
</feature>
<gene>
    <name evidence="10" type="ordered locus">Desti_0747</name>
</gene>
<dbReference type="Gene3D" id="1.20.950.20">
    <property type="entry name" value="Transmembrane di-heme cytochromes, Chain C"/>
    <property type="match status" value="1"/>
</dbReference>
<dbReference type="InterPro" id="IPR036280">
    <property type="entry name" value="Multihaem_cyt_sf"/>
</dbReference>
<dbReference type="STRING" id="706587.Desti_0747"/>
<evidence type="ECO:0000256" key="1">
    <source>
        <dbReference type="ARBA" id="ARBA00004651"/>
    </source>
</evidence>
<evidence type="ECO:0000256" key="5">
    <source>
        <dbReference type="ARBA" id="ARBA00022989"/>
    </source>
</evidence>
<dbReference type="AlphaFoldDB" id="I4C1N1"/>
<feature type="transmembrane region" description="Helical" evidence="8">
    <location>
        <begin position="431"/>
        <end position="457"/>
    </location>
</feature>
<dbReference type="GO" id="GO:0005886">
    <property type="term" value="C:plasma membrane"/>
    <property type="evidence" value="ECO:0007669"/>
    <property type="project" value="UniProtKB-SubCell"/>
</dbReference>
<dbReference type="PANTHER" id="PTHR35038">
    <property type="entry name" value="DISSIMILATORY SULFITE REDUCTASE SIRA"/>
    <property type="match status" value="1"/>
</dbReference>
<keyword evidence="7 8" id="KW-0472">Membrane</keyword>
<evidence type="ECO:0000256" key="4">
    <source>
        <dbReference type="ARBA" id="ARBA00022729"/>
    </source>
</evidence>
<dbReference type="RefSeq" id="WP_014808628.1">
    <property type="nucleotide sequence ID" value="NC_018025.1"/>
</dbReference>
<dbReference type="EMBL" id="CP003360">
    <property type="protein sequence ID" value="AFM23472.1"/>
    <property type="molecule type" value="Genomic_DNA"/>
</dbReference>
<keyword evidence="6" id="KW-0560">Oxidoreductase</keyword>
<comment type="subcellular location">
    <subcellularLocation>
        <location evidence="1">Cell membrane</location>
        <topology evidence="1">Multi-pass membrane protein</topology>
    </subcellularLocation>
</comment>
<feature type="transmembrane region" description="Helical" evidence="8">
    <location>
        <begin position="589"/>
        <end position="608"/>
    </location>
</feature>
<organism evidence="10 11">
    <name type="scientific">Desulfomonile tiedjei (strain ATCC 49306 / DSM 6799 / DCB-1)</name>
    <dbReference type="NCBI Taxonomy" id="706587"/>
    <lineage>
        <taxon>Bacteria</taxon>
        <taxon>Pseudomonadati</taxon>
        <taxon>Thermodesulfobacteriota</taxon>
        <taxon>Desulfomonilia</taxon>
        <taxon>Desulfomonilales</taxon>
        <taxon>Desulfomonilaceae</taxon>
        <taxon>Desulfomonile</taxon>
    </lineage>
</organism>
<proteinExistence type="predicted"/>
<dbReference type="GO" id="GO:0016491">
    <property type="term" value="F:oxidoreductase activity"/>
    <property type="evidence" value="ECO:0007669"/>
    <property type="project" value="UniProtKB-KW"/>
</dbReference>
<reference evidence="11" key="1">
    <citation type="submission" date="2012-06" db="EMBL/GenBank/DDBJ databases">
        <title>Complete sequence of chromosome of Desulfomonile tiedjei DSM 6799.</title>
        <authorList>
            <person name="Lucas S."/>
            <person name="Copeland A."/>
            <person name="Lapidus A."/>
            <person name="Glavina del Rio T."/>
            <person name="Dalin E."/>
            <person name="Tice H."/>
            <person name="Bruce D."/>
            <person name="Goodwin L."/>
            <person name="Pitluck S."/>
            <person name="Peters L."/>
            <person name="Ovchinnikova G."/>
            <person name="Zeytun A."/>
            <person name="Lu M."/>
            <person name="Kyrpides N."/>
            <person name="Mavromatis K."/>
            <person name="Ivanova N."/>
            <person name="Brettin T."/>
            <person name="Detter J.C."/>
            <person name="Han C."/>
            <person name="Larimer F."/>
            <person name="Land M."/>
            <person name="Hauser L."/>
            <person name="Markowitz V."/>
            <person name="Cheng J.-F."/>
            <person name="Hugenholtz P."/>
            <person name="Woyke T."/>
            <person name="Wu D."/>
            <person name="Spring S."/>
            <person name="Schroeder M."/>
            <person name="Brambilla E."/>
            <person name="Klenk H.-P."/>
            <person name="Eisen J.A."/>
        </authorList>
    </citation>
    <scope>NUCLEOTIDE SEQUENCE [LARGE SCALE GENOMIC DNA]</scope>
    <source>
        <strain evidence="11">ATCC 49306 / DSM 6799 / DCB-1</strain>
    </source>
</reference>
<dbReference type="Pfam" id="PF02665">
    <property type="entry name" value="Nitrate_red_gam"/>
    <property type="match status" value="1"/>
</dbReference>
<feature type="transmembrane region" description="Helical" evidence="8">
    <location>
        <begin position="477"/>
        <end position="495"/>
    </location>
</feature>
<evidence type="ECO:0000256" key="3">
    <source>
        <dbReference type="ARBA" id="ARBA00022692"/>
    </source>
</evidence>
<feature type="domain" description="NarG-like" evidence="9">
    <location>
        <begin position="453"/>
        <end position="599"/>
    </location>
</feature>
<dbReference type="OrthoDB" id="5421177at2"/>
<evidence type="ECO:0000313" key="11">
    <source>
        <dbReference type="Proteomes" id="UP000006055"/>
    </source>
</evidence>
<sequence>MGSVDKTPRTSIRSLCRRLSASALIAALLLAVAPHVGASWFVDAGRFHVSVHGQISCTDCHVSTPQEERHPNPADVNKSVRDFFRTEKCARCHEDIVVKMDSGTHAGKPVDNRQEYNFCVNCHDPHYQLATKNLAASFDPSKPVNQQCGACHKLQTSLPTLSLQDEKCMACHRSVGTEGAETVRKVSDFCFACHGTESNRKNTERVNVTGTVPIIESHSYTSTTHSKLSCLVCHPKSAEFGHTKRERTPCLSCHHRHDEKIAHDAHLRVSCEACHIAGAIPVKNAASGTILWQIDRKTDRPIDVHNMTLTAAAGSCERCHNSANVIGAAAMVLPPKSIICMPCHAATLSIADTTSMISLLVLLFGLIGLAAVWFSGNVSASGKSTIERGMHKPPGNTRRFFFVIKRLYALKTIALDVLLQRRLFRQSRTRWFIHALIFFPFMFRFLWGMTALLTSLWIPQSSLPWTLLDKDYPPVALSFDASGLSILFGVILIALRRIVVPNRDMAGIPKQDWLALFLIGATVVVGFVLEGVRIAMQGSPAGSEYAFLGYAISRVFEQTSALPGAYGYLWYFHAIATGAVLAYLPFSHLLHIIVAPVVLSMNAVTVSLKNPVKGSAP</sequence>
<evidence type="ECO:0000313" key="10">
    <source>
        <dbReference type="EMBL" id="AFM23472.1"/>
    </source>
</evidence>
<evidence type="ECO:0000256" key="2">
    <source>
        <dbReference type="ARBA" id="ARBA00022475"/>
    </source>
</evidence>
<evidence type="ECO:0000256" key="6">
    <source>
        <dbReference type="ARBA" id="ARBA00023002"/>
    </source>
</evidence>
<protein>
    <submittedName>
        <fullName evidence="10">Nitrate reductase gamma subunit</fullName>
    </submittedName>
</protein>